<dbReference type="Proteomes" id="UP000275408">
    <property type="component" value="Unassembled WGS sequence"/>
</dbReference>
<feature type="transmembrane region" description="Helical" evidence="1">
    <location>
        <begin position="35"/>
        <end position="59"/>
    </location>
</feature>
<dbReference type="EMBL" id="RCHS01000353">
    <property type="protein sequence ID" value="RMX59424.1"/>
    <property type="molecule type" value="Genomic_DNA"/>
</dbReference>
<proteinExistence type="predicted"/>
<comment type="caution">
    <text evidence="2">The sequence shown here is derived from an EMBL/GenBank/DDBJ whole genome shotgun (WGS) entry which is preliminary data.</text>
</comment>
<keyword evidence="1" id="KW-0472">Membrane</keyword>
<dbReference type="AlphaFoldDB" id="A0A3M6V0Y4"/>
<reference evidence="2 3" key="1">
    <citation type="journal article" date="2018" name="Sci. Rep.">
        <title>Comparative analysis of the Pocillopora damicornis genome highlights role of immune system in coral evolution.</title>
        <authorList>
            <person name="Cunning R."/>
            <person name="Bay R.A."/>
            <person name="Gillette P."/>
            <person name="Baker A.C."/>
            <person name="Traylor-Knowles N."/>
        </authorList>
    </citation>
    <scope>NUCLEOTIDE SEQUENCE [LARGE SCALE GENOMIC DNA]</scope>
    <source>
        <strain evidence="2">RSMAS</strain>
        <tissue evidence="2">Whole animal</tissue>
    </source>
</reference>
<keyword evidence="1" id="KW-0812">Transmembrane</keyword>
<sequence>MRIREVEAVVLLAAIMGNGFVHGKEDNSGIYDTEFALFGVLIIALFCLGGVYLCCYFTCCHEYLCTASEDVGCCSDARVKETIAEKMDNRNVKIDHSQLSPV</sequence>
<keyword evidence="1" id="KW-1133">Transmembrane helix</keyword>
<name>A0A3M6V0Y4_POCDA</name>
<gene>
    <name evidence="2" type="ORF">pdam_00013034</name>
</gene>
<evidence type="ECO:0000256" key="1">
    <source>
        <dbReference type="SAM" id="Phobius"/>
    </source>
</evidence>
<protein>
    <submittedName>
        <fullName evidence="2">Uncharacterized protein</fullName>
    </submittedName>
</protein>
<evidence type="ECO:0000313" key="3">
    <source>
        <dbReference type="Proteomes" id="UP000275408"/>
    </source>
</evidence>
<keyword evidence="3" id="KW-1185">Reference proteome</keyword>
<accession>A0A3M6V0Y4</accession>
<evidence type="ECO:0000313" key="2">
    <source>
        <dbReference type="EMBL" id="RMX59424.1"/>
    </source>
</evidence>
<organism evidence="2 3">
    <name type="scientific">Pocillopora damicornis</name>
    <name type="common">Cauliflower coral</name>
    <name type="synonym">Millepora damicornis</name>
    <dbReference type="NCBI Taxonomy" id="46731"/>
    <lineage>
        <taxon>Eukaryota</taxon>
        <taxon>Metazoa</taxon>
        <taxon>Cnidaria</taxon>
        <taxon>Anthozoa</taxon>
        <taxon>Hexacorallia</taxon>
        <taxon>Scleractinia</taxon>
        <taxon>Astrocoeniina</taxon>
        <taxon>Pocilloporidae</taxon>
        <taxon>Pocillopora</taxon>
    </lineage>
</organism>